<dbReference type="SMART" id="SM00345">
    <property type="entry name" value="HTH_GNTR"/>
    <property type="match status" value="1"/>
</dbReference>
<dbReference type="CDD" id="cd07377">
    <property type="entry name" value="WHTH_GntR"/>
    <property type="match status" value="1"/>
</dbReference>
<dbReference type="GO" id="GO:0003677">
    <property type="term" value="F:DNA binding"/>
    <property type="evidence" value="ECO:0007669"/>
    <property type="project" value="UniProtKB-KW"/>
</dbReference>
<evidence type="ECO:0000313" key="5">
    <source>
        <dbReference type="EMBL" id="SDM57573.1"/>
    </source>
</evidence>
<keyword evidence="3" id="KW-0804">Transcription</keyword>
<dbReference type="STRING" id="459525.SAMN04488137_0841"/>
<feature type="domain" description="HTH gntR-type" evidence="4">
    <location>
        <begin position="15"/>
        <end position="82"/>
    </location>
</feature>
<evidence type="ECO:0000256" key="2">
    <source>
        <dbReference type="ARBA" id="ARBA00023125"/>
    </source>
</evidence>
<evidence type="ECO:0000313" key="6">
    <source>
        <dbReference type="Proteomes" id="UP000199544"/>
    </source>
</evidence>
<evidence type="ECO:0000259" key="4">
    <source>
        <dbReference type="PROSITE" id="PS50949"/>
    </source>
</evidence>
<dbReference type="InterPro" id="IPR000524">
    <property type="entry name" value="Tscrpt_reg_HTH_GntR"/>
</dbReference>
<dbReference type="InterPro" id="IPR036388">
    <property type="entry name" value="WH-like_DNA-bd_sf"/>
</dbReference>
<dbReference type="SUPFAM" id="SSF48008">
    <property type="entry name" value="GntR ligand-binding domain-like"/>
    <property type="match status" value="1"/>
</dbReference>
<reference evidence="6" key="1">
    <citation type="submission" date="2016-10" db="EMBL/GenBank/DDBJ databases">
        <authorList>
            <person name="Varghese N."/>
            <person name="Submissions S."/>
        </authorList>
    </citation>
    <scope>NUCLEOTIDE SEQUENCE [LARGE SCALE GENOMIC DNA]</scope>
    <source>
        <strain evidence="6">CGMCC 1.6854</strain>
    </source>
</reference>
<dbReference type="InterPro" id="IPR011711">
    <property type="entry name" value="GntR_C"/>
</dbReference>
<dbReference type="Proteomes" id="UP000199544">
    <property type="component" value="Unassembled WGS sequence"/>
</dbReference>
<name>A0A1G9UCL3_9BACL</name>
<evidence type="ECO:0000256" key="3">
    <source>
        <dbReference type="ARBA" id="ARBA00023163"/>
    </source>
</evidence>
<dbReference type="Gene3D" id="1.20.120.530">
    <property type="entry name" value="GntR ligand-binding domain-like"/>
    <property type="match status" value="1"/>
</dbReference>
<keyword evidence="1" id="KW-0805">Transcription regulation</keyword>
<keyword evidence="2" id="KW-0238">DNA-binding</keyword>
<dbReference type="Pfam" id="PF00392">
    <property type="entry name" value="GntR"/>
    <property type="match status" value="1"/>
</dbReference>
<dbReference type="SMART" id="SM00895">
    <property type="entry name" value="FCD"/>
    <property type="match status" value="1"/>
</dbReference>
<dbReference type="AlphaFoldDB" id="A0A1G9UCL3"/>
<dbReference type="SUPFAM" id="SSF46785">
    <property type="entry name" value="Winged helix' DNA-binding domain"/>
    <property type="match status" value="1"/>
</dbReference>
<dbReference type="InterPro" id="IPR008920">
    <property type="entry name" value="TF_FadR/GntR_C"/>
</dbReference>
<dbReference type="GO" id="GO:0003700">
    <property type="term" value="F:DNA-binding transcription factor activity"/>
    <property type="evidence" value="ECO:0007669"/>
    <property type="project" value="InterPro"/>
</dbReference>
<dbReference type="PROSITE" id="PS50949">
    <property type="entry name" value="HTH_GNTR"/>
    <property type="match status" value="1"/>
</dbReference>
<sequence>MILNYHSIMKNNSKISKQQYAYKVIKSRILDGRYPPGYKIVIDQLARELRTSAIPVREAIRNLEADGLIHFKPYSGAIVTPFNEKEYLETLSVLAVLEGFATAISAQHFPADRINELTEINERMKEALNDFDFLMFGNCNREFHSLTYQYCNNHFLTENIKSTWNRLDRVRKMGAATKPARAKKSIEEHEVIIDMLRGARSFEEIEAYVRTHKLNTVQAFLEEKNDRELRNYT</sequence>
<dbReference type="PANTHER" id="PTHR43537:SF24">
    <property type="entry name" value="GLUCONATE OPERON TRANSCRIPTIONAL REPRESSOR"/>
    <property type="match status" value="1"/>
</dbReference>
<dbReference type="InterPro" id="IPR036390">
    <property type="entry name" value="WH_DNA-bd_sf"/>
</dbReference>
<gene>
    <name evidence="5" type="ORF">SAMN04488137_0841</name>
</gene>
<proteinExistence type="predicted"/>
<accession>A0A1G9UCL3</accession>
<evidence type="ECO:0000256" key="1">
    <source>
        <dbReference type="ARBA" id="ARBA00023015"/>
    </source>
</evidence>
<dbReference type="PANTHER" id="PTHR43537">
    <property type="entry name" value="TRANSCRIPTIONAL REGULATOR, GNTR FAMILY"/>
    <property type="match status" value="1"/>
</dbReference>
<protein>
    <submittedName>
        <fullName evidence="5">Transcriptional regulator, GntR family</fullName>
    </submittedName>
</protein>
<dbReference type="EMBL" id="FNHW01000001">
    <property type="protein sequence ID" value="SDM57573.1"/>
    <property type="molecule type" value="Genomic_DNA"/>
</dbReference>
<organism evidence="5 6">
    <name type="scientific">Fictibacillus solisalsi</name>
    <dbReference type="NCBI Taxonomy" id="459525"/>
    <lineage>
        <taxon>Bacteria</taxon>
        <taxon>Bacillati</taxon>
        <taxon>Bacillota</taxon>
        <taxon>Bacilli</taxon>
        <taxon>Bacillales</taxon>
        <taxon>Fictibacillaceae</taxon>
        <taxon>Fictibacillus</taxon>
    </lineage>
</organism>
<dbReference type="Gene3D" id="1.10.10.10">
    <property type="entry name" value="Winged helix-like DNA-binding domain superfamily/Winged helix DNA-binding domain"/>
    <property type="match status" value="1"/>
</dbReference>
<keyword evidence="6" id="KW-1185">Reference proteome</keyword>
<dbReference type="Pfam" id="PF07729">
    <property type="entry name" value="FCD"/>
    <property type="match status" value="1"/>
</dbReference>